<dbReference type="STRING" id="555500.I215_15703"/>
<feature type="non-terminal residue" evidence="3">
    <location>
        <position position="1"/>
    </location>
</feature>
<keyword evidence="4" id="KW-1185">Reference proteome</keyword>
<evidence type="ECO:0000256" key="1">
    <source>
        <dbReference type="SAM" id="MobiDB-lite"/>
    </source>
</evidence>
<dbReference type="Proteomes" id="UP000007364">
    <property type="component" value="Unassembled WGS sequence"/>
</dbReference>
<feature type="region of interest" description="Disordered" evidence="1">
    <location>
        <begin position="134"/>
        <end position="163"/>
    </location>
</feature>
<comment type="caution">
    <text evidence="3">The sequence shown here is derived from an EMBL/GenBank/DDBJ whole genome shotgun (WGS) entry which is preliminary data.</text>
</comment>
<evidence type="ECO:0000259" key="2">
    <source>
        <dbReference type="Pfam" id="PF01385"/>
    </source>
</evidence>
<reference evidence="3 4" key="1">
    <citation type="journal article" date="2012" name="J. Bacteriol.">
        <title>Genome Sequence of Galbibacter marinum Type Strain ck-I2-15.</title>
        <authorList>
            <person name="Lai Q."/>
            <person name="Li C."/>
            <person name="Shao Z."/>
        </authorList>
    </citation>
    <scope>NUCLEOTIDE SEQUENCE [LARGE SCALE GENOMIC DNA]</scope>
    <source>
        <strain evidence="4">ck-I2-15</strain>
    </source>
</reference>
<dbReference type="NCBIfam" id="NF040570">
    <property type="entry name" value="guided_TnpB"/>
    <property type="match status" value="1"/>
</dbReference>
<dbReference type="eggNOG" id="COG0675">
    <property type="taxonomic scope" value="Bacteria"/>
</dbReference>
<feature type="compositionally biased region" description="Basic residues" evidence="1">
    <location>
        <begin position="134"/>
        <end position="146"/>
    </location>
</feature>
<accession>K2QGL1</accession>
<dbReference type="Pfam" id="PF01385">
    <property type="entry name" value="OrfB_IS605"/>
    <property type="match status" value="1"/>
</dbReference>
<feature type="domain" description="Probable transposase IS891/IS1136/IS1341" evidence="2">
    <location>
        <begin position="89"/>
        <end position="175"/>
    </location>
</feature>
<evidence type="ECO:0000313" key="4">
    <source>
        <dbReference type="Proteomes" id="UP000007364"/>
    </source>
</evidence>
<organism evidence="3 4">
    <name type="scientific">Galbibacter marinus</name>
    <dbReference type="NCBI Taxonomy" id="555500"/>
    <lineage>
        <taxon>Bacteria</taxon>
        <taxon>Pseudomonadati</taxon>
        <taxon>Bacteroidota</taxon>
        <taxon>Flavobacteriia</taxon>
        <taxon>Flavobacteriales</taxon>
        <taxon>Flavobacteriaceae</taxon>
        <taxon>Galbibacter</taxon>
    </lineage>
</organism>
<protein>
    <submittedName>
        <fullName evidence="3">Transposase, IS605 OrfB family protein</fullName>
    </submittedName>
</protein>
<proteinExistence type="predicted"/>
<feature type="non-terminal residue" evidence="3">
    <location>
        <position position="175"/>
    </location>
</feature>
<gene>
    <name evidence="3" type="ORF">I215_15703</name>
</gene>
<name>K2QGL1_9FLAO</name>
<dbReference type="EMBL" id="AMSG01000072">
    <property type="protein sequence ID" value="EKF53802.1"/>
    <property type="molecule type" value="Genomic_DNA"/>
</dbReference>
<evidence type="ECO:0000313" key="3">
    <source>
        <dbReference type="EMBL" id="EKF53802.1"/>
    </source>
</evidence>
<sequence length="175" mass="20288">TLQFALKSLDTAFVNFFKNRSEFPRFKSKRHKNTFTVPQTGRIEDSSIRIPKFKKGIKVKIHKEVKGKIGKMPISRTPTGKYFVCIFTEEEIQQFPKNNKAVGVDLGIKDFVITSDGKKFKNNRYTKKYASKLKKAQQHLSRKKKGSNGFEKQKRKVAKIHEKISNSRLDTLHKV</sequence>
<dbReference type="AlphaFoldDB" id="K2QGL1"/>
<dbReference type="InterPro" id="IPR001959">
    <property type="entry name" value="Transposase"/>
</dbReference>